<keyword evidence="1" id="KW-0732">Signal</keyword>
<dbReference type="Gene3D" id="2.40.160.60">
    <property type="entry name" value="Outer membrane protein transport protein (OMPP1/FadL/TodX)"/>
    <property type="match status" value="1"/>
</dbReference>
<dbReference type="HOGENOM" id="CLU_760235_0_0_9"/>
<name>L0KAF0_HALHC</name>
<gene>
    <name evidence="2" type="ordered locus">Halha_1582</name>
</gene>
<dbReference type="PATRIC" id="fig|748449.3.peg.1533"/>
<evidence type="ECO:0000313" key="2">
    <source>
        <dbReference type="EMBL" id="AGB41520.1"/>
    </source>
</evidence>
<dbReference type="KEGG" id="hhl:Halha_1582"/>
<dbReference type="RefSeq" id="WP_015327237.1">
    <property type="nucleotide sequence ID" value="NC_019978.1"/>
</dbReference>
<evidence type="ECO:0008006" key="4">
    <source>
        <dbReference type="Google" id="ProtNLM"/>
    </source>
</evidence>
<protein>
    <recommendedName>
        <fullName evidence="4">DUF5723 domain-containing protein</fullName>
    </recommendedName>
</protein>
<proteinExistence type="predicted"/>
<evidence type="ECO:0000256" key="1">
    <source>
        <dbReference type="SAM" id="SignalP"/>
    </source>
</evidence>
<dbReference type="STRING" id="748449.Halha_1582"/>
<dbReference type="EMBL" id="CP003359">
    <property type="protein sequence ID" value="AGB41520.1"/>
    <property type="molecule type" value="Genomic_DNA"/>
</dbReference>
<keyword evidence="3" id="KW-1185">Reference proteome</keyword>
<organism evidence="2 3">
    <name type="scientific">Halobacteroides halobius (strain ATCC 35273 / DSM 5150 / MD-1)</name>
    <dbReference type="NCBI Taxonomy" id="748449"/>
    <lineage>
        <taxon>Bacteria</taxon>
        <taxon>Bacillati</taxon>
        <taxon>Bacillota</taxon>
        <taxon>Clostridia</taxon>
        <taxon>Halanaerobiales</taxon>
        <taxon>Halobacteroidaceae</taxon>
        <taxon>Halobacteroides</taxon>
    </lineage>
</organism>
<feature type="chain" id="PRO_5003944429" description="DUF5723 domain-containing protein" evidence="1">
    <location>
        <begin position="24"/>
        <end position="364"/>
    </location>
</feature>
<dbReference type="OrthoDB" id="2111548at2"/>
<evidence type="ECO:0000313" key="3">
    <source>
        <dbReference type="Proteomes" id="UP000010880"/>
    </source>
</evidence>
<dbReference type="eggNOG" id="ENOG5030IW1">
    <property type="taxonomic scope" value="Bacteria"/>
</dbReference>
<reference evidence="3" key="1">
    <citation type="submission" date="2012-02" db="EMBL/GenBank/DDBJ databases">
        <title>The complete genome of Halobacteroides halobius DSM 5150.</title>
        <authorList>
            <person name="Lucas S."/>
            <person name="Copeland A."/>
            <person name="Lapidus A."/>
            <person name="Glavina del Rio T."/>
            <person name="Dalin E."/>
            <person name="Tice H."/>
            <person name="Bruce D."/>
            <person name="Goodwin L."/>
            <person name="Pitluck S."/>
            <person name="Peters L."/>
            <person name="Mikhailova N."/>
            <person name="Gu W."/>
            <person name="Kyrpides N."/>
            <person name="Mavromatis K."/>
            <person name="Ivanova N."/>
            <person name="Brettin T."/>
            <person name="Detter J.C."/>
            <person name="Han C."/>
            <person name="Larimer F."/>
            <person name="Land M."/>
            <person name="Hauser L."/>
            <person name="Markowitz V."/>
            <person name="Cheng J.-F."/>
            <person name="Hugenholtz P."/>
            <person name="Woyke T."/>
            <person name="Wu D."/>
            <person name="Tindall B."/>
            <person name="Pomrenke H."/>
            <person name="Brambilla E."/>
            <person name="Klenk H.-P."/>
            <person name="Eisen J.A."/>
        </authorList>
    </citation>
    <scope>NUCLEOTIDE SEQUENCE [LARGE SCALE GENOMIC DNA]</scope>
    <source>
        <strain evidence="3">ATCC 35273 / DSM 5150 / MD-1</strain>
    </source>
</reference>
<dbReference type="SUPFAM" id="SSF56935">
    <property type="entry name" value="Porins"/>
    <property type="match status" value="1"/>
</dbReference>
<dbReference type="AlphaFoldDB" id="L0KAF0"/>
<dbReference type="Proteomes" id="UP000010880">
    <property type="component" value="Chromosome"/>
</dbReference>
<feature type="signal peptide" evidence="1">
    <location>
        <begin position="1"/>
        <end position="23"/>
    </location>
</feature>
<sequence>MKKFYTLLIAVLLVTVMINPVSAAKPGSYNKFGTKAYGMGGAFTAVADDASAIYWNPAGLTQSSLLGVQASAGGQLKPSTIKDITDFIKQAKGLSDEEVTISEVKGLNFPENANINLNGMVAANLTNFGVGAIVNDRISITSRKETVTFEGIEREVTKARATNTIIGQGIVAYGMELIDPPIVGSLSIGGSAKALYAKENGVNIDPDPDPKASKIITKIDPKAKKGLGADVGALITLSDMGIVNLKAGVSIKNLVNTLEMTHSALERTTTVGLGATFNFPMINILSARVAADLEIPKNGPKIQRIGAEGTLGLFSLRLGAYGTNLAKSAQRTITGGFGVNLPFIDFNIAADSEGYANLSGTFNF</sequence>
<accession>L0KAF0</accession>